<evidence type="ECO:0000256" key="1">
    <source>
        <dbReference type="ARBA" id="ARBA00004418"/>
    </source>
</evidence>
<dbReference type="GO" id="GO:0030288">
    <property type="term" value="C:outer membrane-bounded periplasmic space"/>
    <property type="evidence" value="ECO:0007669"/>
    <property type="project" value="TreeGrafter"/>
</dbReference>
<dbReference type="InterPro" id="IPR004564">
    <property type="entry name" value="OM_lipoprot_carrier_LolA-like"/>
</dbReference>
<dbReference type="PATRIC" id="fig|740709.3.peg.2544"/>
<dbReference type="Proteomes" id="UP000014115">
    <property type="component" value="Unassembled WGS sequence"/>
</dbReference>
<dbReference type="InterPro" id="IPR018323">
    <property type="entry name" value="OM_lipoprot_carrier_LolA_Pbac"/>
</dbReference>
<keyword evidence="6 10" id="KW-0732">Signal</keyword>
<sequence precursor="true">MMNNRAKSTLAACLMVSGLAVATVPTAAALPVSEQSESMQAKQQLQQRLAEIDTLSANFTQLVSDADGEVVQQLNGVLSLARPHYLRWQTDAPDETLMIADGEAVWYYNPFVEQVTVYPQQDAVEQSPLLILLDANTERWQQYQVERSETGFVITATEQQQQQLALSFDSQQRLSRLQVTDAQGQVTDIKLASVVINQPIAAEQFQFSVPEGVAIDDQRPQ</sequence>
<keyword evidence="8 10" id="KW-0653">Protein transport</keyword>
<name>K2KQR0_9GAMM</name>
<dbReference type="SUPFAM" id="SSF89392">
    <property type="entry name" value="Prokaryotic lipoproteins and lipoprotein localization factors"/>
    <property type="match status" value="1"/>
</dbReference>
<dbReference type="GO" id="GO:0042953">
    <property type="term" value="P:lipoprotein transport"/>
    <property type="evidence" value="ECO:0007669"/>
    <property type="project" value="InterPro"/>
</dbReference>
<feature type="signal peptide" evidence="10">
    <location>
        <begin position="1"/>
        <end position="22"/>
    </location>
</feature>
<evidence type="ECO:0000256" key="2">
    <source>
        <dbReference type="ARBA" id="ARBA00007615"/>
    </source>
</evidence>
<dbReference type="NCBIfam" id="TIGR00547">
    <property type="entry name" value="lolA"/>
    <property type="match status" value="1"/>
</dbReference>
<evidence type="ECO:0000256" key="3">
    <source>
        <dbReference type="ARBA" id="ARBA00011245"/>
    </source>
</evidence>
<proteinExistence type="inferred from homology"/>
<dbReference type="GO" id="GO:0044874">
    <property type="term" value="P:lipoprotein localization to outer membrane"/>
    <property type="evidence" value="ECO:0007669"/>
    <property type="project" value="UniProtKB-UniRule"/>
</dbReference>
<reference evidence="11 12" key="1">
    <citation type="journal article" date="2012" name="J. Bacteriol.">
        <title>Genome Sequence of Idiomarina xiamenensis Type Strain 10-D-4.</title>
        <authorList>
            <person name="Lai Q."/>
            <person name="Wang L."/>
            <person name="Wang W."/>
            <person name="Shao Z."/>
        </authorList>
    </citation>
    <scope>NUCLEOTIDE SEQUENCE [LARGE SCALE GENOMIC DNA]</scope>
    <source>
        <strain evidence="11 12">10-D-4</strain>
    </source>
</reference>
<evidence type="ECO:0000256" key="7">
    <source>
        <dbReference type="ARBA" id="ARBA00022764"/>
    </source>
</evidence>
<dbReference type="CDD" id="cd16325">
    <property type="entry name" value="LolA"/>
    <property type="match status" value="1"/>
</dbReference>
<dbReference type="AlphaFoldDB" id="K2KQR0"/>
<evidence type="ECO:0000256" key="8">
    <source>
        <dbReference type="ARBA" id="ARBA00022927"/>
    </source>
</evidence>
<comment type="function">
    <text evidence="10">Participates in the translocation of lipoproteins from the inner membrane to the outer membrane. Only forms a complex with a lipoprotein if the residue after the N-terminal Cys is not an aspartate (The Asp acts as a targeting signal to indicate that the lipoprotein should stay in the inner membrane).</text>
</comment>
<keyword evidence="7 10" id="KW-0574">Periplasm</keyword>
<feature type="chain" id="PRO_5009015952" description="Outer-membrane lipoprotein carrier protein" evidence="10">
    <location>
        <begin position="23"/>
        <end position="221"/>
    </location>
</feature>
<keyword evidence="5 10" id="KW-0813">Transport</keyword>
<dbReference type="HAMAP" id="MF_00240">
    <property type="entry name" value="LolA"/>
    <property type="match status" value="1"/>
</dbReference>
<comment type="similarity">
    <text evidence="2 10">Belongs to the LolA family.</text>
</comment>
<evidence type="ECO:0000256" key="10">
    <source>
        <dbReference type="HAMAP-Rule" id="MF_00240"/>
    </source>
</evidence>
<keyword evidence="12" id="KW-1185">Reference proteome</keyword>
<dbReference type="PANTHER" id="PTHR35869:SF1">
    <property type="entry name" value="OUTER-MEMBRANE LIPOPROTEIN CARRIER PROTEIN"/>
    <property type="match status" value="1"/>
</dbReference>
<keyword evidence="11" id="KW-0449">Lipoprotein</keyword>
<evidence type="ECO:0000313" key="12">
    <source>
        <dbReference type="Proteomes" id="UP000014115"/>
    </source>
</evidence>
<keyword evidence="9 10" id="KW-0143">Chaperone</keyword>
<comment type="caution">
    <text evidence="11">The sequence shown here is derived from an EMBL/GenBank/DDBJ whole genome shotgun (WGS) entry which is preliminary data.</text>
</comment>
<evidence type="ECO:0000313" key="11">
    <source>
        <dbReference type="EMBL" id="EKE79845.1"/>
    </source>
</evidence>
<dbReference type="STRING" id="740709.A10D4_12602"/>
<gene>
    <name evidence="10" type="primary">lolA</name>
    <name evidence="11" type="ORF">A10D4_12602</name>
</gene>
<protein>
    <recommendedName>
        <fullName evidence="4 10">Outer-membrane lipoprotein carrier protein</fullName>
    </recommendedName>
</protein>
<dbReference type="InterPro" id="IPR029046">
    <property type="entry name" value="LolA/LolB/LppX"/>
</dbReference>
<accession>K2KQR0</accession>
<dbReference type="RefSeq" id="WP_008489935.1">
    <property type="nucleotide sequence ID" value="NZ_AMRG01000021.1"/>
</dbReference>
<dbReference type="PANTHER" id="PTHR35869">
    <property type="entry name" value="OUTER-MEMBRANE LIPOPROTEIN CARRIER PROTEIN"/>
    <property type="match status" value="1"/>
</dbReference>
<dbReference type="EMBL" id="AMRG01000021">
    <property type="protein sequence ID" value="EKE79845.1"/>
    <property type="molecule type" value="Genomic_DNA"/>
</dbReference>
<evidence type="ECO:0000256" key="9">
    <source>
        <dbReference type="ARBA" id="ARBA00023186"/>
    </source>
</evidence>
<evidence type="ECO:0000256" key="4">
    <source>
        <dbReference type="ARBA" id="ARBA00014035"/>
    </source>
</evidence>
<dbReference type="Gene3D" id="2.50.20.10">
    <property type="entry name" value="Lipoprotein localisation LolA/LolB/LppX"/>
    <property type="match status" value="1"/>
</dbReference>
<comment type="subcellular location">
    <subcellularLocation>
        <location evidence="1 10">Periplasm</location>
    </subcellularLocation>
</comment>
<dbReference type="Pfam" id="PF03548">
    <property type="entry name" value="LolA"/>
    <property type="match status" value="1"/>
</dbReference>
<evidence type="ECO:0000256" key="6">
    <source>
        <dbReference type="ARBA" id="ARBA00022729"/>
    </source>
</evidence>
<dbReference type="OrthoDB" id="9787361at2"/>
<evidence type="ECO:0000256" key="5">
    <source>
        <dbReference type="ARBA" id="ARBA00022448"/>
    </source>
</evidence>
<comment type="subunit">
    <text evidence="3 10">Monomer.</text>
</comment>
<dbReference type="eggNOG" id="COG2834">
    <property type="taxonomic scope" value="Bacteria"/>
</dbReference>
<organism evidence="11 12">
    <name type="scientific">Idiomarina xiamenensis 10-D-4</name>
    <dbReference type="NCBI Taxonomy" id="740709"/>
    <lineage>
        <taxon>Bacteria</taxon>
        <taxon>Pseudomonadati</taxon>
        <taxon>Pseudomonadota</taxon>
        <taxon>Gammaproteobacteria</taxon>
        <taxon>Alteromonadales</taxon>
        <taxon>Idiomarinaceae</taxon>
        <taxon>Idiomarina</taxon>
    </lineage>
</organism>